<dbReference type="Proteomes" id="UP000008311">
    <property type="component" value="Unassembled WGS sequence"/>
</dbReference>
<evidence type="ECO:0000256" key="1">
    <source>
        <dbReference type="SAM" id="Phobius"/>
    </source>
</evidence>
<dbReference type="STRING" id="3988.B9TCF2"/>
<dbReference type="PANTHER" id="PTHR31414">
    <property type="entry name" value="TRANSMEMBRANE PROTEIN DDB_G0292058"/>
    <property type="match status" value="1"/>
</dbReference>
<accession>B9TCF2</accession>
<evidence type="ECO:0000313" key="3">
    <source>
        <dbReference type="Proteomes" id="UP000008311"/>
    </source>
</evidence>
<keyword evidence="3" id="KW-1185">Reference proteome</keyword>
<dbReference type="InParanoid" id="B9TCF2"/>
<dbReference type="EMBL" id="EQ977236">
    <property type="protein sequence ID" value="EEF26462.1"/>
    <property type="molecule type" value="Genomic_DNA"/>
</dbReference>
<feature type="non-terminal residue" evidence="2">
    <location>
        <position position="230"/>
    </location>
</feature>
<dbReference type="PANTHER" id="PTHR31414:SF16">
    <property type="entry name" value="TRANSMEMBRANE PROTEIN"/>
    <property type="match status" value="1"/>
</dbReference>
<feature type="non-terminal residue" evidence="2">
    <location>
        <position position="1"/>
    </location>
</feature>
<dbReference type="AlphaFoldDB" id="B9TCF2"/>
<dbReference type="eggNOG" id="ENOG502QVC8">
    <property type="taxonomic scope" value="Eukaryota"/>
</dbReference>
<sequence length="230" mass="25345">RNLGPWRNGISAEAPGPSDDATLVLAAKRTNRPDVLRSFKHYKDGWDIRNRHYWASVGFTGAAGFILGALWFFSFGLALTIRYCCGWRININGKGSDRSRRICLIMLIMFTSAAAVGCILLSVGQDEFHGEAMRTLKYVVNQSDYTEQTLRNVTEYLSLAKTINVAHVFLPSNVLEDIDKLNIDLNTAAGTLKEKTSDNAGKIIKVFNAVRSALITVAAVMLILALLGFS</sequence>
<feature type="transmembrane region" description="Helical" evidence="1">
    <location>
        <begin position="102"/>
        <end position="123"/>
    </location>
</feature>
<keyword evidence="1" id="KW-1133">Transmembrane helix</keyword>
<feature type="transmembrane region" description="Helical" evidence="1">
    <location>
        <begin position="53"/>
        <end position="81"/>
    </location>
</feature>
<organism evidence="2 3">
    <name type="scientific">Ricinus communis</name>
    <name type="common">Castor bean</name>
    <dbReference type="NCBI Taxonomy" id="3988"/>
    <lineage>
        <taxon>Eukaryota</taxon>
        <taxon>Viridiplantae</taxon>
        <taxon>Streptophyta</taxon>
        <taxon>Embryophyta</taxon>
        <taxon>Tracheophyta</taxon>
        <taxon>Spermatophyta</taxon>
        <taxon>Magnoliopsida</taxon>
        <taxon>eudicotyledons</taxon>
        <taxon>Gunneridae</taxon>
        <taxon>Pentapetalae</taxon>
        <taxon>rosids</taxon>
        <taxon>fabids</taxon>
        <taxon>Malpighiales</taxon>
        <taxon>Euphorbiaceae</taxon>
        <taxon>Acalyphoideae</taxon>
        <taxon>Acalypheae</taxon>
        <taxon>Ricinus</taxon>
    </lineage>
</organism>
<gene>
    <name evidence="2" type="ORF">RCOM_2081700</name>
</gene>
<feature type="transmembrane region" description="Helical" evidence="1">
    <location>
        <begin position="209"/>
        <end position="229"/>
    </location>
</feature>
<reference evidence="3" key="1">
    <citation type="journal article" date="2010" name="Nat. Biotechnol.">
        <title>Draft genome sequence of the oilseed species Ricinus communis.</title>
        <authorList>
            <person name="Chan A.P."/>
            <person name="Crabtree J."/>
            <person name="Zhao Q."/>
            <person name="Lorenzi H."/>
            <person name="Orvis J."/>
            <person name="Puiu D."/>
            <person name="Melake-Berhan A."/>
            <person name="Jones K.M."/>
            <person name="Redman J."/>
            <person name="Chen G."/>
            <person name="Cahoon E.B."/>
            <person name="Gedil M."/>
            <person name="Stanke M."/>
            <person name="Haas B.J."/>
            <person name="Wortman J.R."/>
            <person name="Fraser-Liggett C.M."/>
            <person name="Ravel J."/>
            <person name="Rabinowicz P.D."/>
        </authorList>
    </citation>
    <scope>NUCLEOTIDE SEQUENCE [LARGE SCALE GENOMIC DNA]</scope>
    <source>
        <strain evidence="3">cv. Hale</strain>
    </source>
</reference>
<keyword evidence="1" id="KW-0472">Membrane</keyword>
<proteinExistence type="predicted"/>
<dbReference type="InterPro" id="IPR040283">
    <property type="entry name" value="DDB_G0292058-like"/>
</dbReference>
<keyword evidence="1" id="KW-0812">Transmembrane</keyword>
<evidence type="ECO:0000313" key="2">
    <source>
        <dbReference type="EMBL" id="EEF26462.1"/>
    </source>
</evidence>
<protein>
    <submittedName>
        <fullName evidence="2">Uncharacterized protein</fullName>
    </submittedName>
</protein>
<name>B9TCF2_RICCO</name>